<reference evidence="1" key="2">
    <citation type="submission" date="2014-06" db="EMBL/GenBank/DDBJ databases">
        <title>Draft genome sequence of Clostridium spiroforme (DSM 1552).</title>
        <authorList>
            <person name="Sudarsanam P."/>
            <person name="Ley R."/>
            <person name="Guruge J."/>
            <person name="Turnbaugh P.J."/>
            <person name="Mahowald M."/>
            <person name="Liep D."/>
            <person name="Gordon J."/>
        </authorList>
    </citation>
    <scope>NUCLEOTIDE SEQUENCE</scope>
    <source>
        <strain evidence="1">DSM 1552</strain>
    </source>
</reference>
<evidence type="ECO:0000313" key="1">
    <source>
        <dbReference type="EMBL" id="EDS74244.1"/>
    </source>
</evidence>
<dbReference type="Pfam" id="PF11007">
    <property type="entry name" value="CotJA"/>
    <property type="match status" value="1"/>
</dbReference>
<gene>
    <name evidence="1" type="ORF">CLOSPI_01828</name>
</gene>
<evidence type="ECO:0008006" key="3">
    <source>
        <dbReference type="Google" id="ProtNLM"/>
    </source>
</evidence>
<organism evidence="1 2">
    <name type="scientific">Thomasclavelia spiroformis DSM 1552</name>
    <dbReference type="NCBI Taxonomy" id="428126"/>
    <lineage>
        <taxon>Bacteria</taxon>
        <taxon>Bacillati</taxon>
        <taxon>Bacillota</taxon>
        <taxon>Erysipelotrichia</taxon>
        <taxon>Erysipelotrichales</taxon>
        <taxon>Coprobacillaceae</taxon>
        <taxon>Thomasclavelia</taxon>
    </lineage>
</organism>
<dbReference type="eggNOG" id="ENOG502ZPAK">
    <property type="taxonomic scope" value="Bacteria"/>
</dbReference>
<dbReference type="Proteomes" id="UP000004910">
    <property type="component" value="Unassembled WGS sequence"/>
</dbReference>
<name>B1C3L0_9FIRM</name>
<proteinExistence type="predicted"/>
<dbReference type="STRING" id="428126.CLOSPI_01828"/>
<sequence length="49" mass="5792">MKGGINMNKLELAISSIKYQRFRMIYPIMKAFHVGTIFEELNLPWGEFK</sequence>
<dbReference type="AlphaFoldDB" id="B1C3L0"/>
<dbReference type="HOGENOM" id="CLU_3214945_0_0_9"/>
<dbReference type="EMBL" id="ABIK02000014">
    <property type="protein sequence ID" value="EDS74244.1"/>
    <property type="molecule type" value="Genomic_DNA"/>
</dbReference>
<reference evidence="1" key="1">
    <citation type="submission" date="2008-02" db="EMBL/GenBank/DDBJ databases">
        <authorList>
            <person name="Fulton L."/>
            <person name="Clifton S."/>
            <person name="Fulton B."/>
            <person name="Xu J."/>
            <person name="Minx P."/>
            <person name="Pepin K.H."/>
            <person name="Johnson M."/>
            <person name="Thiruvilangam P."/>
            <person name="Bhonagiri V."/>
            <person name="Nash W.E."/>
            <person name="Mardis E.R."/>
            <person name="Wilson R.K."/>
        </authorList>
    </citation>
    <scope>NUCLEOTIDE SEQUENCE [LARGE SCALE GENOMIC DNA]</scope>
    <source>
        <strain evidence="1">DSM 1552</strain>
    </source>
</reference>
<keyword evidence="2" id="KW-1185">Reference proteome</keyword>
<dbReference type="InterPro" id="IPR020256">
    <property type="entry name" value="Spore_coat_CotJA"/>
</dbReference>
<evidence type="ECO:0000313" key="2">
    <source>
        <dbReference type="Proteomes" id="UP000004910"/>
    </source>
</evidence>
<accession>B1C3L0</accession>
<comment type="caution">
    <text evidence="1">The sequence shown here is derived from an EMBL/GenBank/DDBJ whole genome shotgun (WGS) entry which is preliminary data.</text>
</comment>
<protein>
    <recommendedName>
        <fullName evidence="3">Spore coat associated protein CotJA</fullName>
    </recommendedName>
</protein>